<gene>
    <name evidence="2" type="ORF">DM02DRAFT_542371</name>
</gene>
<dbReference type="InterPro" id="IPR056125">
    <property type="entry name" value="DUF7708"/>
</dbReference>
<dbReference type="Proteomes" id="UP000244855">
    <property type="component" value="Unassembled WGS sequence"/>
</dbReference>
<reference evidence="2 3" key="1">
    <citation type="journal article" date="2018" name="Sci. Rep.">
        <title>Comparative genomics provides insights into the lifestyle and reveals functional heterogeneity of dark septate endophytic fungi.</title>
        <authorList>
            <person name="Knapp D.G."/>
            <person name="Nemeth J.B."/>
            <person name="Barry K."/>
            <person name="Hainaut M."/>
            <person name="Henrissat B."/>
            <person name="Johnson J."/>
            <person name="Kuo A."/>
            <person name="Lim J.H.P."/>
            <person name="Lipzen A."/>
            <person name="Nolan M."/>
            <person name="Ohm R.A."/>
            <person name="Tamas L."/>
            <person name="Grigoriev I.V."/>
            <person name="Spatafora J.W."/>
            <person name="Nagy L.G."/>
            <person name="Kovacs G.M."/>
        </authorList>
    </citation>
    <scope>NUCLEOTIDE SEQUENCE [LARGE SCALE GENOMIC DNA]</scope>
    <source>
        <strain evidence="2 3">DSE2036</strain>
    </source>
</reference>
<name>A0A2V1D6Z8_9PLEO</name>
<evidence type="ECO:0000313" key="2">
    <source>
        <dbReference type="EMBL" id="PVH93014.1"/>
    </source>
</evidence>
<feature type="domain" description="DUF7708" evidence="1">
    <location>
        <begin position="1"/>
        <end position="48"/>
    </location>
</feature>
<evidence type="ECO:0000259" key="1">
    <source>
        <dbReference type="Pfam" id="PF24809"/>
    </source>
</evidence>
<protein>
    <recommendedName>
        <fullName evidence="1">DUF7708 domain-containing protein</fullName>
    </recommendedName>
</protein>
<evidence type="ECO:0000313" key="3">
    <source>
        <dbReference type="Proteomes" id="UP000244855"/>
    </source>
</evidence>
<proteinExistence type="predicted"/>
<sequence>PQQSLALLLYPTSQMQTSVARLYAHILNFFLEALKWYKDSRAMHALKASI</sequence>
<accession>A0A2V1D6Z8</accession>
<dbReference type="AlphaFoldDB" id="A0A2V1D6Z8"/>
<feature type="non-terminal residue" evidence="2">
    <location>
        <position position="1"/>
    </location>
</feature>
<dbReference type="OrthoDB" id="61900at2759"/>
<keyword evidence="3" id="KW-1185">Reference proteome</keyword>
<organism evidence="2 3">
    <name type="scientific">Periconia macrospinosa</name>
    <dbReference type="NCBI Taxonomy" id="97972"/>
    <lineage>
        <taxon>Eukaryota</taxon>
        <taxon>Fungi</taxon>
        <taxon>Dikarya</taxon>
        <taxon>Ascomycota</taxon>
        <taxon>Pezizomycotina</taxon>
        <taxon>Dothideomycetes</taxon>
        <taxon>Pleosporomycetidae</taxon>
        <taxon>Pleosporales</taxon>
        <taxon>Massarineae</taxon>
        <taxon>Periconiaceae</taxon>
        <taxon>Periconia</taxon>
    </lineage>
</organism>
<dbReference type="Pfam" id="PF24809">
    <property type="entry name" value="DUF7708"/>
    <property type="match status" value="1"/>
</dbReference>
<dbReference type="EMBL" id="KZ805624">
    <property type="protein sequence ID" value="PVH93014.1"/>
    <property type="molecule type" value="Genomic_DNA"/>
</dbReference>